<dbReference type="InterPro" id="IPR027417">
    <property type="entry name" value="P-loop_NTPase"/>
</dbReference>
<dbReference type="GO" id="GO:0016887">
    <property type="term" value="F:ATP hydrolysis activity"/>
    <property type="evidence" value="ECO:0007669"/>
    <property type="project" value="InterPro"/>
</dbReference>
<evidence type="ECO:0000256" key="3">
    <source>
        <dbReference type="ARBA" id="ARBA00013368"/>
    </source>
</evidence>
<dbReference type="AlphaFoldDB" id="A0A9D2AK53"/>
<dbReference type="PANTHER" id="PTHR32114">
    <property type="entry name" value="ABC TRANSPORTER ABCH.3"/>
    <property type="match status" value="1"/>
</dbReference>
<accession>A0A9D2AK53</accession>
<dbReference type="EMBL" id="DXFH01000011">
    <property type="protein sequence ID" value="HIX35314.1"/>
    <property type="molecule type" value="Genomic_DNA"/>
</dbReference>
<evidence type="ECO:0000256" key="1">
    <source>
        <dbReference type="ARBA" id="ARBA00006930"/>
    </source>
</evidence>
<feature type="coiled-coil region" evidence="4">
    <location>
        <begin position="453"/>
        <end position="494"/>
    </location>
</feature>
<proteinExistence type="inferred from homology"/>
<organism evidence="6 7">
    <name type="scientific">Candidatus Limosilactobacillus merdigallinarum</name>
    <dbReference type="NCBI Taxonomy" id="2838652"/>
    <lineage>
        <taxon>Bacteria</taxon>
        <taxon>Bacillati</taxon>
        <taxon>Bacillota</taxon>
        <taxon>Bacilli</taxon>
        <taxon>Lactobacillales</taxon>
        <taxon>Lactobacillaceae</taxon>
        <taxon>Limosilactobacillus</taxon>
    </lineage>
</organism>
<feature type="coiled-coil region" evidence="4">
    <location>
        <begin position="594"/>
        <end position="634"/>
    </location>
</feature>
<dbReference type="Pfam" id="PF13558">
    <property type="entry name" value="SbcC_Walker_B"/>
    <property type="match status" value="1"/>
</dbReference>
<name>A0A9D2AK53_9LACO</name>
<sequence>MRPLQLELTYFGPYRHVLVDFTKFDSQPLFLISGKTGSGKTTLFDGMCYALFNQTTNAQRNASSLRSDFAPRDVESKVTLLFEHEGVQYQITRKPAQQLLGRGHKMVDHPAHVELIYPANSDQPKSITKIPDADRFIHNLLHLDRDQFRQIALLPQGKFRQFLSSSSNDKEKLLRSLFDTGLYARWLEVLKKQLSQKQHDQEQLQTRLDTLKQNEGEIAPDLSTEEWALAVTDKINQQKKQQKELAIKTAEQEKAEQKANDQFRAAQKLQEQQKELVQVSEQLHQLQAQAGEMQGVQTAIHKLAWFNVQQKNYYAYVDGQKRTLSLQSHRDKLQKELTKKQDQQDTVQTKLTALQRSADKVTSLKNQLGVLKNQLTIYQQRDDLQRQLTADKKLLQGQRDKLQKNKEKLANLKQRWEDGQQQLTELSDVDDSRLALLEQRHHLMDSVNLWHRIKDQTKERDHKQEQFKKVKEQLKLAGEQLQTSKQHYNELQDRRTRNQIAALVAKLHDGQACPVCGSLDHPHPAKVTHTQTVTDEELQAANDAYADAKTDQGKLQTQQKQLQTDLTDSRQQLMDLCDQLRTTLEMPEKSVDFSERLKAKQGQLNKQSDELQAQQKLQARLKKQQEVDQEAQKALMHDCDQLQAAVQKTELVVAKTESALATQGQNLQYDDLATAQLQYQQMLRQTEDYDRQNQELSDQLSQAQQQVAAIKSQLKQTQLDQKKAEDQQKQQHNQLQEALAKADFAAEWSFWQWAQERLDQLGKLQQDLQDYRMQKSKVQDRFDQLKTEIGDQEAVDLKPLQEKAANVHQQIAALQEKSGSLKQSITQRQNNLEQVQQLISKQKQSFDQLSELTTLVGVVNGNTDSRLGLERYVLRSYFEEVLQAANPRLQELSNGRYLFALSDEVHGNGAKWAGLEINVYDDNAGRYRSAHTLSGGESFIASLALALALSDVVQQHQGGVHIDALFVDEGFGSLDADALQQALEALQSIPGDRMVGIISHVAALEEQIPNQLQVKTDHGISSVQYQLEDA</sequence>
<feature type="coiled-coil region" evidence="4">
    <location>
        <begin position="187"/>
        <end position="289"/>
    </location>
</feature>
<evidence type="ECO:0000256" key="4">
    <source>
        <dbReference type="SAM" id="Coils"/>
    </source>
</evidence>
<evidence type="ECO:0000259" key="5">
    <source>
        <dbReference type="Pfam" id="PF13476"/>
    </source>
</evidence>
<feature type="domain" description="Rad50/SbcC-type AAA" evidence="5">
    <location>
        <begin position="5"/>
        <end position="218"/>
    </location>
</feature>
<dbReference type="SUPFAM" id="SSF52540">
    <property type="entry name" value="P-loop containing nucleoside triphosphate hydrolases"/>
    <property type="match status" value="2"/>
</dbReference>
<evidence type="ECO:0000313" key="6">
    <source>
        <dbReference type="EMBL" id="HIX35314.1"/>
    </source>
</evidence>
<reference evidence="6" key="2">
    <citation type="submission" date="2021-04" db="EMBL/GenBank/DDBJ databases">
        <authorList>
            <person name="Gilroy R."/>
        </authorList>
    </citation>
    <scope>NUCLEOTIDE SEQUENCE</scope>
    <source>
        <strain evidence="6">ChiSxjej3B15-572</strain>
    </source>
</reference>
<dbReference type="InterPro" id="IPR038729">
    <property type="entry name" value="Rad50/SbcC_AAA"/>
</dbReference>
<reference evidence="6" key="1">
    <citation type="journal article" date="2021" name="PeerJ">
        <title>Extensive microbial diversity within the chicken gut microbiome revealed by metagenomics and culture.</title>
        <authorList>
            <person name="Gilroy R."/>
            <person name="Ravi A."/>
            <person name="Getino M."/>
            <person name="Pursley I."/>
            <person name="Horton D.L."/>
            <person name="Alikhan N.F."/>
            <person name="Baker D."/>
            <person name="Gharbi K."/>
            <person name="Hall N."/>
            <person name="Watson M."/>
            <person name="Adriaenssens E.M."/>
            <person name="Foster-Nyarko E."/>
            <person name="Jarju S."/>
            <person name="Secka A."/>
            <person name="Antonio M."/>
            <person name="Oren A."/>
            <person name="Chaudhuri R.R."/>
            <person name="La Ragione R."/>
            <person name="Hildebrand F."/>
            <person name="Pallen M.J."/>
        </authorList>
    </citation>
    <scope>NUCLEOTIDE SEQUENCE</scope>
    <source>
        <strain evidence="6">ChiSxjej3B15-572</strain>
    </source>
</reference>
<evidence type="ECO:0000256" key="2">
    <source>
        <dbReference type="ARBA" id="ARBA00011322"/>
    </source>
</evidence>
<keyword evidence="4" id="KW-0175">Coiled coil</keyword>
<feature type="coiled-coil region" evidence="4">
    <location>
        <begin position="672"/>
        <end position="852"/>
    </location>
</feature>
<comment type="similarity">
    <text evidence="1">Belongs to the SMC family. SbcC subfamily.</text>
</comment>
<dbReference type="Proteomes" id="UP000824231">
    <property type="component" value="Unassembled WGS sequence"/>
</dbReference>
<protein>
    <recommendedName>
        <fullName evidence="3">Nuclease SbcCD subunit C</fullName>
    </recommendedName>
</protein>
<dbReference type="Gene3D" id="3.40.50.300">
    <property type="entry name" value="P-loop containing nucleotide triphosphate hydrolases"/>
    <property type="match status" value="2"/>
</dbReference>
<evidence type="ECO:0000313" key="7">
    <source>
        <dbReference type="Proteomes" id="UP000824231"/>
    </source>
</evidence>
<feature type="coiled-coil region" evidence="4">
    <location>
        <begin position="330"/>
        <end position="422"/>
    </location>
</feature>
<dbReference type="PANTHER" id="PTHR32114:SF2">
    <property type="entry name" value="ABC TRANSPORTER ABCH.3"/>
    <property type="match status" value="1"/>
</dbReference>
<comment type="caution">
    <text evidence="6">The sequence shown here is derived from an EMBL/GenBank/DDBJ whole genome shotgun (WGS) entry which is preliminary data.</text>
</comment>
<comment type="subunit">
    <text evidence="2">Heterodimer of SbcC and SbcD.</text>
</comment>
<gene>
    <name evidence="6" type="ORF">H9856_02745</name>
</gene>
<dbReference type="Pfam" id="PF13476">
    <property type="entry name" value="AAA_23"/>
    <property type="match status" value="1"/>
</dbReference>
<dbReference type="GO" id="GO:0006302">
    <property type="term" value="P:double-strand break repair"/>
    <property type="evidence" value="ECO:0007669"/>
    <property type="project" value="InterPro"/>
</dbReference>